<reference evidence="1" key="1">
    <citation type="submission" date="2021-11" db="EMBL/GenBank/DDBJ databases">
        <title>Fusarium solani-melongenae Genome sequencing and assembly.</title>
        <authorList>
            <person name="Xie S."/>
            <person name="Huang L."/>
            <person name="Zhang X."/>
        </authorList>
    </citation>
    <scope>NUCLEOTIDE SEQUENCE</scope>
    <source>
        <strain evidence="1">CRI 24-3</strain>
    </source>
</reference>
<protein>
    <submittedName>
        <fullName evidence="1">Uncharacterized protein</fullName>
    </submittedName>
</protein>
<proteinExistence type="predicted"/>
<gene>
    <name evidence="1" type="ORF">LCI18_002721</name>
</gene>
<keyword evidence="2" id="KW-1185">Reference proteome</keyword>
<organism evidence="1 2">
    <name type="scientific">Fusarium solani subsp. cucurbitae</name>
    <name type="common">Neocosmosporum cucurbitae</name>
    <dbReference type="NCBI Taxonomy" id="2747967"/>
    <lineage>
        <taxon>Eukaryota</taxon>
        <taxon>Fungi</taxon>
        <taxon>Dikarya</taxon>
        <taxon>Ascomycota</taxon>
        <taxon>Pezizomycotina</taxon>
        <taxon>Sordariomycetes</taxon>
        <taxon>Hypocreomycetidae</taxon>
        <taxon>Hypocreales</taxon>
        <taxon>Nectriaceae</taxon>
        <taxon>Fusarium</taxon>
        <taxon>Fusarium solani species complex</taxon>
    </lineage>
</organism>
<accession>A0ACD3YSC9</accession>
<dbReference type="Proteomes" id="UP000830768">
    <property type="component" value="Chromosome 2"/>
</dbReference>
<name>A0ACD3YSC9_FUSSC</name>
<sequence length="402" mass="45195">MACEPSSEKTPQRRRRQNALAQRNYRARQRERGRILERLAVSRILLPSSLEVSCAHDYGVACSQPASQRNLGPTQLTRRAISSASTDTGFHALDMAPGFTASDFFSCIGSYPEKERRTFFLLMTKELFGIRDIIKYGLIFLGYPVSSSLYNNALLVPMSQWLQDLQQSLGDFDFGAAIKAGISVLGKLNIPSGHNSRIHEIVASPLRGQVADYILLCRVSFVSAVFMNALHLGIPWYDLISFDSKSPFSRLQEQLIQRNGLDEDTSIENTDQAAQIRQTFGDYLKGIQPDLVPTDAQLTIPHHPTLDTIPWSGFRSKVIAAVHSDPPSIDREDFCLDLLNDGLRCWGFADGNSFPSAAPWDAQNWEAAPWFLEKWEHLTDGRDGDEWKISARWWSMGARRNV</sequence>
<dbReference type="EMBL" id="CP090031">
    <property type="protein sequence ID" value="UPK91786.1"/>
    <property type="molecule type" value="Genomic_DNA"/>
</dbReference>
<evidence type="ECO:0000313" key="1">
    <source>
        <dbReference type="EMBL" id="UPK91786.1"/>
    </source>
</evidence>
<evidence type="ECO:0000313" key="2">
    <source>
        <dbReference type="Proteomes" id="UP000830768"/>
    </source>
</evidence>